<comment type="caution">
    <text evidence="2">The sequence shown here is derived from an EMBL/GenBank/DDBJ whole genome shotgun (WGS) entry which is preliminary data.</text>
</comment>
<keyword evidence="3" id="KW-1185">Reference proteome</keyword>
<name>A0A3N5B327_9EURY</name>
<proteinExistence type="predicted"/>
<gene>
    <name evidence="2" type="ORF">EDC42_1027</name>
</gene>
<dbReference type="Pfam" id="PF21831">
    <property type="entry name" value="DUF6891"/>
    <property type="match status" value="1"/>
</dbReference>
<dbReference type="RefSeq" id="WP_245988571.1">
    <property type="nucleotide sequence ID" value="NZ_RKRG01000002.1"/>
</dbReference>
<dbReference type="InterPro" id="IPR054186">
    <property type="entry name" value="DUF6891"/>
</dbReference>
<reference evidence="2 3" key="1">
    <citation type="submission" date="2018-11" db="EMBL/GenBank/DDBJ databases">
        <title>Genomic Encyclopedia of Type Strains, Phase IV (KMG-IV): sequencing the most valuable type-strain genomes for metagenomic binning, comparative biology and taxonomic classification.</title>
        <authorList>
            <person name="Goeker M."/>
        </authorList>
    </citation>
    <scope>NUCLEOTIDE SEQUENCE [LARGE SCALE GENOMIC DNA]</scope>
    <source>
        <strain evidence="2 3">DSM 11977</strain>
    </source>
</reference>
<protein>
    <recommendedName>
        <fullName evidence="1">DUF6891 domain-containing protein</fullName>
    </recommendedName>
</protein>
<sequence length="203" mass="23791">MNSDIMNQDLVDELEYMEELLTKSGFFDSEEILEILEDQFIDEDIDISQYSVSSNDFSNENFSKLENAFTNLASEKIVAIHNCGYDISEGVNDAFELYVHLHNNKFSVEGFSFYTFEDIEESICECKLKITFGDFENNEEMALKIGKIVFKYLKEENFNIAWDGTINNQIEIYPFKWDKSYDSEKEYEIEGAYEVFIKNQVLK</sequence>
<dbReference type="AlphaFoldDB" id="A0A3N5B327"/>
<feature type="domain" description="DUF6891" evidence="1">
    <location>
        <begin position="58"/>
        <end position="179"/>
    </location>
</feature>
<accession>A0A3N5B327</accession>
<evidence type="ECO:0000313" key="2">
    <source>
        <dbReference type="EMBL" id="RPF51693.1"/>
    </source>
</evidence>
<organism evidence="2 3">
    <name type="scientific">Methanobrevibacter gottschalkii DSM 11977</name>
    <dbReference type="NCBI Taxonomy" id="1122229"/>
    <lineage>
        <taxon>Archaea</taxon>
        <taxon>Methanobacteriati</taxon>
        <taxon>Methanobacteriota</taxon>
        <taxon>Methanomada group</taxon>
        <taxon>Methanobacteria</taxon>
        <taxon>Methanobacteriales</taxon>
        <taxon>Methanobacteriaceae</taxon>
        <taxon>Methanobrevibacter</taxon>
    </lineage>
</organism>
<evidence type="ECO:0000259" key="1">
    <source>
        <dbReference type="Pfam" id="PF21831"/>
    </source>
</evidence>
<dbReference type="Proteomes" id="UP000271783">
    <property type="component" value="Unassembled WGS sequence"/>
</dbReference>
<dbReference type="EMBL" id="RKRG01000002">
    <property type="protein sequence ID" value="RPF51693.1"/>
    <property type="molecule type" value="Genomic_DNA"/>
</dbReference>
<evidence type="ECO:0000313" key="3">
    <source>
        <dbReference type="Proteomes" id="UP000271783"/>
    </source>
</evidence>